<keyword evidence="3" id="KW-1185">Reference proteome</keyword>
<reference evidence="2" key="1">
    <citation type="submission" date="2025-08" db="UniProtKB">
        <authorList>
            <consortium name="Ensembl"/>
        </authorList>
    </citation>
    <scope>IDENTIFICATION</scope>
</reference>
<proteinExistence type="predicted"/>
<feature type="domain" description="Sphingolipid delta4-desaturase N-terminal" evidence="1">
    <location>
        <begin position="5"/>
        <end position="24"/>
    </location>
</feature>
<protein>
    <recommendedName>
        <fullName evidence="1">Sphingolipid delta4-desaturase N-terminal domain-containing protein</fullName>
    </recommendedName>
</protein>
<dbReference type="AlphaFoldDB" id="A0A8C6EZZ2"/>
<dbReference type="Pfam" id="PF08557">
    <property type="entry name" value="Lipid_DES"/>
    <property type="match status" value="1"/>
</dbReference>
<evidence type="ECO:0000259" key="1">
    <source>
        <dbReference type="Pfam" id="PF08557"/>
    </source>
</evidence>
<evidence type="ECO:0000313" key="2">
    <source>
        <dbReference type="Ensembl" id="ENSMMMP00000027662.1"/>
    </source>
</evidence>
<evidence type="ECO:0000313" key="3">
    <source>
        <dbReference type="Proteomes" id="UP000694407"/>
    </source>
</evidence>
<dbReference type="InterPro" id="IPR013866">
    <property type="entry name" value="Sphingolipid_d4-desaturase_N"/>
</dbReference>
<dbReference type="Proteomes" id="UP000694407">
    <property type="component" value="Unplaced"/>
</dbReference>
<reference evidence="2" key="2">
    <citation type="submission" date="2025-09" db="UniProtKB">
        <authorList>
            <consortium name="Ensembl"/>
        </authorList>
    </citation>
    <scope>IDENTIFICATION</scope>
</reference>
<dbReference type="Ensembl" id="ENSMMMT00000031292.1">
    <property type="protein sequence ID" value="ENSMMMP00000027662.1"/>
    <property type="gene ID" value="ENSMMMG00000024156.1"/>
</dbReference>
<name>A0A8C6EZZ2_MARMA</name>
<sequence length="66" mass="7644">MGNIHDFEWVYIDEPHVDWRQQILGDDQLAPLFRQDRQGFLEPITCGFPVRPSAARFPLLEACGET</sequence>
<accession>A0A8C6EZZ2</accession>
<organism evidence="2 3">
    <name type="scientific">Marmota marmota marmota</name>
    <name type="common">Alpine marmot</name>
    <dbReference type="NCBI Taxonomy" id="9994"/>
    <lineage>
        <taxon>Eukaryota</taxon>
        <taxon>Metazoa</taxon>
        <taxon>Chordata</taxon>
        <taxon>Craniata</taxon>
        <taxon>Vertebrata</taxon>
        <taxon>Euteleostomi</taxon>
        <taxon>Mammalia</taxon>
        <taxon>Eutheria</taxon>
        <taxon>Euarchontoglires</taxon>
        <taxon>Glires</taxon>
        <taxon>Rodentia</taxon>
        <taxon>Sciuromorpha</taxon>
        <taxon>Sciuridae</taxon>
        <taxon>Xerinae</taxon>
        <taxon>Marmotini</taxon>
        <taxon>Marmota</taxon>
    </lineage>
</organism>